<dbReference type="Gene3D" id="2.40.128.200">
    <property type="match status" value="1"/>
</dbReference>
<dbReference type="InterPro" id="IPR018660">
    <property type="entry name" value="MliC"/>
</dbReference>
<accession>A0A1M5MWV5</accession>
<evidence type="ECO:0000259" key="5">
    <source>
        <dbReference type="Pfam" id="PF09864"/>
    </source>
</evidence>
<dbReference type="STRING" id="299255.SAMN02745129_0811"/>
<dbReference type="PROSITE" id="PS51257">
    <property type="entry name" value="PROKAR_LIPOPROTEIN"/>
    <property type="match status" value="1"/>
</dbReference>
<keyword evidence="3" id="KW-0564">Palmitate</keyword>
<sequence>MKQWVIPFSLILGLVGGCAESPTETTANPVAATSDAIEPHTTLVMECAQHSFVVDLKGEQAWLFLPEQTLALNQVVSASGSRYQGEGVTLWLKGEEGRLEGALGDPSDCRNNRAKAQWEQAKLSGADFRGLGQEPPWILEIYPDQVRFWQGYERTPVPLVLVERTQLADRTRYQLQQQGETWWLELSPGPCADSMSGEPFETKIRLEQPQRTLLGCGRALH</sequence>
<organism evidence="6 7">
    <name type="scientific">Ferrimonas marina</name>
    <dbReference type="NCBI Taxonomy" id="299255"/>
    <lineage>
        <taxon>Bacteria</taxon>
        <taxon>Pseudomonadati</taxon>
        <taxon>Pseudomonadota</taxon>
        <taxon>Gammaproteobacteria</taxon>
        <taxon>Alteromonadales</taxon>
        <taxon>Ferrimonadaceae</taxon>
        <taxon>Ferrimonas</taxon>
    </lineage>
</organism>
<proteinExistence type="predicted"/>
<evidence type="ECO:0000256" key="3">
    <source>
        <dbReference type="ARBA" id="ARBA00023139"/>
    </source>
</evidence>
<dbReference type="SUPFAM" id="SSF141488">
    <property type="entry name" value="YdhA-like"/>
    <property type="match status" value="1"/>
</dbReference>
<gene>
    <name evidence="6" type="ORF">SAMN02745129_0811</name>
</gene>
<name>A0A1M5MWV5_9GAMM</name>
<dbReference type="AlphaFoldDB" id="A0A1M5MWV5"/>
<evidence type="ECO:0000256" key="2">
    <source>
        <dbReference type="ARBA" id="ARBA00023136"/>
    </source>
</evidence>
<evidence type="ECO:0000313" key="6">
    <source>
        <dbReference type="EMBL" id="SHG81695.1"/>
    </source>
</evidence>
<dbReference type="Proteomes" id="UP000184268">
    <property type="component" value="Unassembled WGS sequence"/>
</dbReference>
<dbReference type="Pfam" id="PF09864">
    <property type="entry name" value="MliC"/>
    <property type="match status" value="1"/>
</dbReference>
<protein>
    <submittedName>
        <fullName evidence="6">Membrane-bound lysozyme-inhibitor of c-type lysozyme</fullName>
    </submittedName>
</protein>
<keyword evidence="7" id="KW-1185">Reference proteome</keyword>
<evidence type="ECO:0000256" key="1">
    <source>
        <dbReference type="ARBA" id="ARBA00022729"/>
    </source>
</evidence>
<evidence type="ECO:0000256" key="4">
    <source>
        <dbReference type="ARBA" id="ARBA00023288"/>
    </source>
</evidence>
<dbReference type="InterPro" id="IPR036328">
    <property type="entry name" value="MliC_sf"/>
</dbReference>
<dbReference type="EMBL" id="FQXG01000001">
    <property type="protein sequence ID" value="SHG81695.1"/>
    <property type="molecule type" value="Genomic_DNA"/>
</dbReference>
<dbReference type="RefSeq" id="WP_067654252.1">
    <property type="nucleotide sequence ID" value="NZ_FQXG01000001.1"/>
</dbReference>
<evidence type="ECO:0000313" key="7">
    <source>
        <dbReference type="Proteomes" id="UP000184268"/>
    </source>
</evidence>
<keyword evidence="2" id="KW-0472">Membrane</keyword>
<keyword evidence="1" id="KW-0732">Signal</keyword>
<dbReference type="OrthoDB" id="5348860at2"/>
<feature type="domain" description="C-type lysozyme inhibitor" evidence="5">
    <location>
        <begin position="52"/>
        <end position="104"/>
    </location>
</feature>
<reference evidence="6 7" key="1">
    <citation type="submission" date="2016-11" db="EMBL/GenBank/DDBJ databases">
        <authorList>
            <person name="Jaros S."/>
            <person name="Januszkiewicz K."/>
            <person name="Wedrychowicz H."/>
        </authorList>
    </citation>
    <scope>NUCLEOTIDE SEQUENCE [LARGE SCALE GENOMIC DNA]</scope>
    <source>
        <strain evidence="6 7">DSM 16917</strain>
    </source>
</reference>
<keyword evidence="4" id="KW-0449">Lipoprotein</keyword>